<evidence type="ECO:0000259" key="1">
    <source>
        <dbReference type="Pfam" id="PF13340"/>
    </source>
</evidence>
<dbReference type="EMBL" id="CBSV010000102">
    <property type="protein sequence ID" value="CDH00827.1"/>
    <property type="molecule type" value="Genomic_DNA"/>
</dbReference>
<dbReference type="InterPro" id="IPR025161">
    <property type="entry name" value="IS402-like_dom"/>
</dbReference>
<protein>
    <submittedName>
        <fullName evidence="2">Transposase</fullName>
    </submittedName>
</protein>
<reference evidence="2" key="1">
    <citation type="submission" date="2013-07" db="EMBL/GenBank/DDBJ databases">
        <title>Sub-species coevolution in mutualistic symbiosis.</title>
        <authorList>
            <person name="Murfin K."/>
            <person name="Klassen J."/>
            <person name="Lee M."/>
            <person name="Forst S."/>
            <person name="Stock P."/>
            <person name="Goodrich-Blair H."/>
        </authorList>
    </citation>
    <scope>NUCLEOTIDE SEQUENCE [LARGE SCALE GENOMIC DNA]</scope>
    <source>
        <strain evidence="2">Feltiae Moldova</strain>
    </source>
</reference>
<dbReference type="AlphaFoldDB" id="A0A077NFB0"/>
<feature type="domain" description="Insertion element IS402-like" evidence="1">
    <location>
        <begin position="11"/>
        <end position="89"/>
    </location>
</feature>
<dbReference type="PANTHER" id="PTHR30007">
    <property type="entry name" value="PHP DOMAIN PROTEIN"/>
    <property type="match status" value="1"/>
</dbReference>
<proteinExistence type="predicted"/>
<evidence type="ECO:0000313" key="3">
    <source>
        <dbReference type="Proteomes" id="UP000028487"/>
    </source>
</evidence>
<dbReference type="Proteomes" id="UP000028487">
    <property type="component" value="Unassembled WGS sequence"/>
</dbReference>
<dbReference type="HOGENOM" id="CLU_055261_4_1_6"/>
<evidence type="ECO:0000313" key="2">
    <source>
        <dbReference type="EMBL" id="CDH00827.1"/>
    </source>
</evidence>
<comment type="caution">
    <text evidence="2">The sequence shown here is derived from an EMBL/GenBank/DDBJ whole genome shotgun (WGS) entry which is preliminary data.</text>
</comment>
<organism evidence="2 3">
    <name type="scientific">Xenorhabdus bovienii str. feltiae Moldova</name>
    <dbReference type="NCBI Taxonomy" id="1398200"/>
    <lineage>
        <taxon>Bacteria</taxon>
        <taxon>Pseudomonadati</taxon>
        <taxon>Pseudomonadota</taxon>
        <taxon>Gammaproteobacteria</taxon>
        <taxon>Enterobacterales</taxon>
        <taxon>Morganellaceae</taxon>
        <taxon>Xenorhabdus</taxon>
    </lineage>
</organism>
<dbReference type="Pfam" id="PF13340">
    <property type="entry name" value="DUF4096"/>
    <property type="match status" value="1"/>
</dbReference>
<sequence>MNKKTTTQWLISDELWQKMEPLLPVPKTHHPLGCHRHRVDNWAAMNAIFHVLRTGCPWNALNVTGLCSSSSAHRRFQEWLATGVFERFWQNGLLTSEKIGDIDLTKLGLDKHLPKTPPARSKKQKIAR</sequence>
<gene>
    <name evidence="2" type="ORF">XBFM1_1900021</name>
</gene>
<name>A0A077NFB0_XENBV</name>
<accession>A0A077NFB0</accession>